<dbReference type="GO" id="GO:0004683">
    <property type="term" value="F:calcium/calmodulin-dependent protein kinase activity"/>
    <property type="evidence" value="ECO:0007669"/>
    <property type="project" value="UniProtKB-EC"/>
</dbReference>
<keyword evidence="2 10" id="KW-0808">Transferase</keyword>
<reference evidence="10" key="1">
    <citation type="submission" date="2022-07" db="EMBL/GenBank/DDBJ databases">
        <title>Phylogenomic reconstructions and comparative analyses of Kickxellomycotina fungi.</title>
        <authorList>
            <person name="Reynolds N.K."/>
            <person name="Stajich J.E."/>
            <person name="Barry K."/>
            <person name="Grigoriev I.V."/>
            <person name="Crous P."/>
            <person name="Smith M.E."/>
        </authorList>
    </citation>
    <scope>NUCLEOTIDE SEQUENCE</scope>
    <source>
        <strain evidence="10">NBRC 105413</strain>
    </source>
</reference>
<protein>
    <submittedName>
        <fullName evidence="10">Calmodulin-dependent protein kinase cmk2</fullName>
        <ecNumber evidence="10">2.7.11.17</ecNumber>
    </submittedName>
</protein>
<gene>
    <name evidence="10" type="primary">CMK2</name>
    <name evidence="10" type="ORF">LPJ64_003666</name>
</gene>
<organism evidence="10 11">
    <name type="scientific">Coemansia asiatica</name>
    <dbReference type="NCBI Taxonomy" id="1052880"/>
    <lineage>
        <taxon>Eukaryota</taxon>
        <taxon>Fungi</taxon>
        <taxon>Fungi incertae sedis</taxon>
        <taxon>Zoopagomycota</taxon>
        <taxon>Kickxellomycotina</taxon>
        <taxon>Kickxellomycetes</taxon>
        <taxon>Kickxellales</taxon>
        <taxon>Kickxellaceae</taxon>
        <taxon>Coemansia</taxon>
    </lineage>
</organism>
<dbReference type="FunFam" id="3.30.200.20:FF:000315">
    <property type="entry name" value="Calcium-dependent protein kinase 3"/>
    <property type="match status" value="1"/>
</dbReference>
<evidence type="ECO:0000313" key="10">
    <source>
        <dbReference type="EMBL" id="KAJ1644682.1"/>
    </source>
</evidence>
<comment type="similarity">
    <text evidence="7">Belongs to the protein kinase superfamily.</text>
</comment>
<dbReference type="InterPro" id="IPR000719">
    <property type="entry name" value="Prot_kinase_dom"/>
</dbReference>
<dbReference type="PROSITE" id="PS00108">
    <property type="entry name" value="PROTEIN_KINASE_ST"/>
    <property type="match status" value="1"/>
</dbReference>
<feature type="region of interest" description="Disordered" evidence="8">
    <location>
        <begin position="324"/>
        <end position="395"/>
    </location>
</feature>
<name>A0A9W7XKP4_9FUNG</name>
<dbReference type="AlphaFoldDB" id="A0A9W7XKP4"/>
<keyword evidence="3 6" id="KW-0547">Nucleotide-binding</keyword>
<evidence type="ECO:0000256" key="6">
    <source>
        <dbReference type="PROSITE-ProRule" id="PRU10141"/>
    </source>
</evidence>
<sequence length="395" mass="44279">MTSAIRGMWHHLAQQPESYERKQYYTFGRTLGAGTFGEVREALFNPDGRRVAIKVIKKSALSGDEHMVLKEIEIVRHLHHPNIVKLLDWFESKDKYYLVFQLCTGGELFQKISDYGHFTEEDARRLIRCAVDAIAYLHKYNIVHRDIKPENLIFLDTSENTPLMLADFGIARIMRSDDEILNTMCGSFGYAAPEILLRQGHGKAVDMWSMGVVTFSVLCGYSPFWKYEDPKSLMTAMLSDNVEFLERFWWGISEYAKDFIRRCLRANPSERLTSEQALAHPWLSGSDVSTRNLLPDVLENFNAKATLRRAVVKLQAVNRLRKLSMGSDSKRSDSQSSTSSDPEADLTQVEQDILARQQSAGQNAAAVSNAAPSAASSSAAPGAETSQSIPGGWTA</sequence>
<keyword evidence="4 10" id="KW-0418">Kinase</keyword>
<dbReference type="PROSITE" id="PS50011">
    <property type="entry name" value="PROTEIN_KINASE_DOM"/>
    <property type="match status" value="1"/>
</dbReference>
<dbReference type="InterPro" id="IPR011009">
    <property type="entry name" value="Kinase-like_dom_sf"/>
</dbReference>
<evidence type="ECO:0000256" key="5">
    <source>
        <dbReference type="ARBA" id="ARBA00022840"/>
    </source>
</evidence>
<evidence type="ECO:0000256" key="7">
    <source>
        <dbReference type="RuleBase" id="RU000304"/>
    </source>
</evidence>
<dbReference type="Pfam" id="PF00069">
    <property type="entry name" value="Pkinase"/>
    <property type="match status" value="1"/>
</dbReference>
<dbReference type="SMART" id="SM00220">
    <property type="entry name" value="S_TKc"/>
    <property type="match status" value="1"/>
</dbReference>
<feature type="domain" description="Protein kinase" evidence="9">
    <location>
        <begin position="25"/>
        <end position="283"/>
    </location>
</feature>
<evidence type="ECO:0000256" key="3">
    <source>
        <dbReference type="ARBA" id="ARBA00022741"/>
    </source>
</evidence>
<evidence type="ECO:0000313" key="11">
    <source>
        <dbReference type="Proteomes" id="UP001145021"/>
    </source>
</evidence>
<keyword evidence="5 6" id="KW-0067">ATP-binding</keyword>
<dbReference type="FunFam" id="1.10.510.10:FF:000571">
    <property type="entry name" value="Maternal embryonic leucine zipper kinase"/>
    <property type="match status" value="1"/>
</dbReference>
<feature type="binding site" evidence="6">
    <location>
        <position position="58"/>
    </location>
    <ligand>
        <name>ATP</name>
        <dbReference type="ChEBI" id="CHEBI:30616"/>
    </ligand>
</feature>
<evidence type="ECO:0000256" key="1">
    <source>
        <dbReference type="ARBA" id="ARBA00022527"/>
    </source>
</evidence>
<dbReference type="Gene3D" id="1.10.510.10">
    <property type="entry name" value="Transferase(Phosphotransferase) domain 1"/>
    <property type="match status" value="1"/>
</dbReference>
<feature type="compositionally biased region" description="Low complexity" evidence="8">
    <location>
        <begin position="358"/>
        <end position="383"/>
    </location>
</feature>
<dbReference type="Proteomes" id="UP001145021">
    <property type="component" value="Unassembled WGS sequence"/>
</dbReference>
<keyword evidence="1 7" id="KW-0723">Serine/threonine-protein kinase</keyword>
<keyword evidence="11" id="KW-1185">Reference proteome</keyword>
<dbReference type="PANTHER" id="PTHR24347">
    <property type="entry name" value="SERINE/THREONINE-PROTEIN KINASE"/>
    <property type="match status" value="1"/>
</dbReference>
<evidence type="ECO:0000259" key="9">
    <source>
        <dbReference type="PROSITE" id="PS50011"/>
    </source>
</evidence>
<dbReference type="EC" id="2.7.11.17" evidence="10"/>
<accession>A0A9W7XKP4</accession>
<dbReference type="SUPFAM" id="SSF56112">
    <property type="entry name" value="Protein kinase-like (PK-like)"/>
    <property type="match status" value="1"/>
</dbReference>
<dbReference type="PROSITE" id="PS00107">
    <property type="entry name" value="PROTEIN_KINASE_ATP"/>
    <property type="match status" value="1"/>
</dbReference>
<dbReference type="InterPro" id="IPR017441">
    <property type="entry name" value="Protein_kinase_ATP_BS"/>
</dbReference>
<evidence type="ECO:0000256" key="4">
    <source>
        <dbReference type="ARBA" id="ARBA00022777"/>
    </source>
</evidence>
<dbReference type="GO" id="GO:0005524">
    <property type="term" value="F:ATP binding"/>
    <property type="evidence" value="ECO:0007669"/>
    <property type="project" value="UniProtKB-UniRule"/>
</dbReference>
<evidence type="ECO:0000256" key="8">
    <source>
        <dbReference type="SAM" id="MobiDB-lite"/>
    </source>
</evidence>
<dbReference type="CDD" id="cd05117">
    <property type="entry name" value="STKc_CAMK"/>
    <property type="match status" value="1"/>
</dbReference>
<dbReference type="InterPro" id="IPR008271">
    <property type="entry name" value="Ser/Thr_kinase_AS"/>
</dbReference>
<comment type="caution">
    <text evidence="10">The sequence shown here is derived from an EMBL/GenBank/DDBJ whole genome shotgun (WGS) entry which is preliminary data.</text>
</comment>
<dbReference type="EMBL" id="JANBOH010000149">
    <property type="protein sequence ID" value="KAJ1644682.1"/>
    <property type="molecule type" value="Genomic_DNA"/>
</dbReference>
<proteinExistence type="inferred from homology"/>
<evidence type="ECO:0000256" key="2">
    <source>
        <dbReference type="ARBA" id="ARBA00022679"/>
    </source>
</evidence>